<gene>
    <name evidence="1" type="ORF">Snoj_13590</name>
</gene>
<accession>A0ABQ3SH48</accession>
<reference evidence="2" key="1">
    <citation type="submission" date="2023-07" db="EMBL/GenBank/DDBJ databases">
        <title>Whole genome shotgun sequence of Streptomyces nojiriensis NBRC 13794.</title>
        <authorList>
            <person name="Komaki H."/>
            <person name="Tamura T."/>
        </authorList>
    </citation>
    <scope>NUCLEOTIDE SEQUENCE [LARGE SCALE GENOMIC DNA]</scope>
    <source>
        <strain evidence="2">NBRC 13794</strain>
    </source>
</reference>
<evidence type="ECO:0000313" key="2">
    <source>
        <dbReference type="Proteomes" id="UP000613974"/>
    </source>
</evidence>
<dbReference type="EMBL" id="BNEC01000003">
    <property type="protein sequence ID" value="GHI67441.1"/>
    <property type="molecule type" value="Genomic_DNA"/>
</dbReference>
<sequence length="172" mass="16960">MPPLLRYGCCCQVAAPRTLAHSFSAMSCPVIWRTGPGACAVHDRAVTAARSDGTLALVAASSAGAVPELPDGAAGFPAARFAGAPAALGVAADALGVGVGDVGGAAEADADGLSTDGPVTEAAAWTWSVAGVCVPLPDIARPSAPALRTAPAVITAARWEPRMENLMAGMAN</sequence>
<protein>
    <submittedName>
        <fullName evidence="1">Uncharacterized protein</fullName>
    </submittedName>
</protein>
<comment type="caution">
    <text evidence="1">The sequence shown here is derived from an EMBL/GenBank/DDBJ whole genome shotgun (WGS) entry which is preliminary data.</text>
</comment>
<keyword evidence="2" id="KW-1185">Reference proteome</keyword>
<dbReference type="Proteomes" id="UP000613974">
    <property type="component" value="Unassembled WGS sequence"/>
</dbReference>
<proteinExistence type="predicted"/>
<organism evidence="1 2">
    <name type="scientific">Streptomyces nojiriensis</name>
    <dbReference type="NCBI Taxonomy" id="66374"/>
    <lineage>
        <taxon>Bacteria</taxon>
        <taxon>Bacillati</taxon>
        <taxon>Actinomycetota</taxon>
        <taxon>Actinomycetes</taxon>
        <taxon>Kitasatosporales</taxon>
        <taxon>Streptomycetaceae</taxon>
        <taxon>Streptomyces</taxon>
    </lineage>
</organism>
<name>A0ABQ3SH48_9ACTN</name>
<evidence type="ECO:0000313" key="1">
    <source>
        <dbReference type="EMBL" id="GHI67441.1"/>
    </source>
</evidence>
<dbReference type="PROSITE" id="PS51257">
    <property type="entry name" value="PROKAR_LIPOPROTEIN"/>
    <property type="match status" value="1"/>
</dbReference>